<reference evidence="1 2" key="2">
    <citation type="journal article" date="2016" name="Genome Announc.">
        <title>Complete Genome Sequence of Sphingopyxis terrae Strain 203-1 (NBRC 111660), a Polyethylene Glycol Degrader.</title>
        <authorList>
            <person name="Ohtsubo Y."/>
            <person name="Nonoyama S."/>
            <person name="Nagata Y."/>
            <person name="Numata M."/>
            <person name="Tsuchikane K."/>
            <person name="Hosoyama A."/>
            <person name="Yamazoe A."/>
            <person name="Tsuda M."/>
            <person name="Fujita N."/>
            <person name="Kawai F."/>
        </authorList>
    </citation>
    <scope>NUCLEOTIDE SEQUENCE [LARGE SCALE GENOMIC DNA]</scope>
    <source>
        <strain evidence="1 2">203-1</strain>
    </source>
</reference>
<protein>
    <submittedName>
        <fullName evidence="1">Uncharacterized protein</fullName>
    </submittedName>
</protein>
<evidence type="ECO:0000313" key="2">
    <source>
        <dbReference type="Proteomes" id="UP000076234"/>
    </source>
</evidence>
<organism evidence="1 2">
    <name type="scientific">Sphingopyxis terrae subsp. terrae NBRC 15098</name>
    <dbReference type="NCBI Taxonomy" id="1219058"/>
    <lineage>
        <taxon>Bacteria</taxon>
        <taxon>Pseudomonadati</taxon>
        <taxon>Pseudomonadota</taxon>
        <taxon>Alphaproteobacteria</taxon>
        <taxon>Sphingomonadales</taxon>
        <taxon>Sphingomonadaceae</taxon>
        <taxon>Sphingopyxis</taxon>
    </lineage>
</organism>
<dbReference type="Proteomes" id="UP000076234">
    <property type="component" value="Chromosome"/>
</dbReference>
<dbReference type="KEGG" id="ster:AOA14_04340"/>
<evidence type="ECO:0000313" key="1">
    <source>
        <dbReference type="EMBL" id="AMU93831.1"/>
    </source>
</evidence>
<proteinExistence type="predicted"/>
<dbReference type="EMBL" id="CP013342">
    <property type="protein sequence ID" value="AMU93831.1"/>
    <property type="molecule type" value="Genomic_DNA"/>
</dbReference>
<sequence length="303" mass="32984">MGRELCGQASLEPVIEGIMQHSLGDGIEKEQPLFAVLAALQRVALRLSRHPQLLKREPARIGSDNARGATVAADKNLVDGSSLKQPFLFGKWYGLRPVDPRHGSRSRGRCQYFHLIGFGVARLKAALGIDREGRVDRFQQVPDDLRIVLWIGLGPRKIEISGLVRKFGNEATGLERIGGDRIGADDEQGAAEKTAPVGLAQNRPGLVGDHWHPHRAGDRGALAKRSPACRAARLQRLLLIFISVKARGLLIGPGTKALRIAPAVEQLVQIGAPCHLLARKIIGELREPAFGFDPDLVLLTQID</sequence>
<name>A0A142VVS0_9SPHN</name>
<dbReference type="AlphaFoldDB" id="A0A142VVS0"/>
<reference evidence="2" key="1">
    <citation type="submission" date="2015-11" db="EMBL/GenBank/DDBJ databases">
        <title>Complete genome sequence of a polyethylene glycol-degrading strain Sphingopyxis terrae strain 203-1 (NBRC 15098).</title>
        <authorList>
            <person name="Yoshiyuki O."/>
            <person name="Shouta N."/>
            <person name="Nagata Y."/>
            <person name="Numata M."/>
            <person name="Tsuchikane K."/>
            <person name="Hosoyama A."/>
            <person name="Yamazoe A."/>
            <person name="Tsuda M."/>
            <person name="Fujita N."/>
            <person name="Kawai F."/>
        </authorList>
    </citation>
    <scope>NUCLEOTIDE SEQUENCE [LARGE SCALE GENOMIC DNA]</scope>
    <source>
        <strain evidence="2">203-1</strain>
    </source>
</reference>
<accession>A0A142VVS0</accession>
<gene>
    <name evidence="1" type="ORF">AOA14_04340</name>
</gene>